<dbReference type="InterPro" id="IPR029058">
    <property type="entry name" value="AB_hydrolase_fold"/>
</dbReference>
<organism evidence="1 2">
    <name type="scientific">Rhodoferax koreensis</name>
    <dbReference type="NCBI Taxonomy" id="1842727"/>
    <lineage>
        <taxon>Bacteria</taxon>
        <taxon>Pseudomonadati</taxon>
        <taxon>Pseudomonadota</taxon>
        <taxon>Betaproteobacteria</taxon>
        <taxon>Burkholderiales</taxon>
        <taxon>Comamonadaceae</taxon>
        <taxon>Rhodoferax</taxon>
    </lineage>
</organism>
<dbReference type="STRING" id="1842727.RD110_10960"/>
<dbReference type="KEGG" id="rhy:RD110_10960"/>
<dbReference type="EMBL" id="CP019236">
    <property type="protein sequence ID" value="APW37647.1"/>
    <property type="molecule type" value="Genomic_DNA"/>
</dbReference>
<dbReference type="OrthoDB" id="9775130at2"/>
<dbReference type="AlphaFoldDB" id="A0A1P8JV68"/>
<dbReference type="Gene3D" id="3.40.50.1820">
    <property type="entry name" value="alpha/beta hydrolase"/>
    <property type="match status" value="1"/>
</dbReference>
<evidence type="ECO:0000313" key="1">
    <source>
        <dbReference type="EMBL" id="APW37647.1"/>
    </source>
</evidence>
<sequence length="514" mass="52507">MPSFAIGATINLTVDADDTYTFTGIADMTITSTQGTQTVHLDGTQTIGPYKVQTSVSIKAITAGSYDRIYAANGAFTLGSLTAAEIAVVNASLAAGTASFPVGTLATVDGAMWSLAGLGTSAVFSSVGGSGGSSATIADLLRTQPLFVPVRGFLNNWKSLSASNAAATDSQLPVASLNSGTVNLAGRLNKSAGTIAAKGENILNLPTGYEPAYLQGHAGGFLEATTFNVIACQIGFDAQGTLPIMTANVNTATTPFLLETNASFKAAPILSGAAYQRNAAVSDDVAVLFPAALPASAKVCMYFHGAGDDYLSHLTGITAATSTQLLFRATLKALLADGWIVITSSGGSITDHWGNPASWLATQAALAWLKTKLTVAKLSVVGQSMGGLTSLRALAQYSGITNWYGIYPVCNLAYMQASSSFTSAINTAFGGAPGFAANVADCDPMQFSTSQYGGKNMRMTASASDTIVSKANNSDLLVTKVTGTAASVVLTTHTGTHGDPSAFIPADVVAQCNL</sequence>
<dbReference type="RefSeq" id="WP_076199379.1">
    <property type="nucleotide sequence ID" value="NZ_CP019236.1"/>
</dbReference>
<protein>
    <submittedName>
        <fullName evidence="1">Uncharacterized protein</fullName>
    </submittedName>
</protein>
<reference evidence="1 2" key="1">
    <citation type="submission" date="2017-01" db="EMBL/GenBank/DDBJ databases">
        <authorList>
            <person name="Mah S.A."/>
            <person name="Swanson W.J."/>
            <person name="Moy G.W."/>
            <person name="Vacquier V.D."/>
        </authorList>
    </citation>
    <scope>NUCLEOTIDE SEQUENCE [LARGE SCALE GENOMIC DNA]</scope>
    <source>
        <strain evidence="1 2">DCY110</strain>
    </source>
</reference>
<dbReference type="Proteomes" id="UP000186609">
    <property type="component" value="Chromosome"/>
</dbReference>
<gene>
    <name evidence="1" type="ORF">RD110_10960</name>
</gene>
<evidence type="ECO:0000313" key="2">
    <source>
        <dbReference type="Proteomes" id="UP000186609"/>
    </source>
</evidence>
<keyword evidence="2" id="KW-1185">Reference proteome</keyword>
<dbReference type="SUPFAM" id="SSF53474">
    <property type="entry name" value="alpha/beta-Hydrolases"/>
    <property type="match status" value="1"/>
</dbReference>
<accession>A0A1P8JV68</accession>
<name>A0A1P8JV68_9BURK</name>
<proteinExistence type="predicted"/>